<dbReference type="PROSITE" id="PS51068">
    <property type="entry name" value="FPG_CAT"/>
    <property type="match status" value="1"/>
</dbReference>
<dbReference type="InterPro" id="IPR015886">
    <property type="entry name" value="H2TH_FPG"/>
</dbReference>
<dbReference type="Pfam" id="PF06831">
    <property type="entry name" value="H2TH"/>
    <property type="match status" value="1"/>
</dbReference>
<dbReference type="AlphaFoldDB" id="A0A2H0RLZ9"/>
<keyword evidence="12" id="KW-0456">Lyase</keyword>
<gene>
    <name evidence="19" type="ORF">COV07_01110</name>
</gene>
<dbReference type="GO" id="GO:0008270">
    <property type="term" value="F:zinc ion binding"/>
    <property type="evidence" value="ECO:0007669"/>
    <property type="project" value="UniProtKB-KW"/>
</dbReference>
<organism evidence="19 20">
    <name type="scientific">Candidatus Vogelbacteria bacterium CG10_big_fil_rev_8_21_14_0_10_45_14</name>
    <dbReference type="NCBI Taxonomy" id="1975042"/>
    <lineage>
        <taxon>Bacteria</taxon>
        <taxon>Candidatus Vogeliibacteriota</taxon>
    </lineage>
</organism>
<dbReference type="InterPro" id="IPR035937">
    <property type="entry name" value="FPG_N"/>
</dbReference>
<proteinExistence type="inferred from homology"/>
<name>A0A2H0RLZ9_9BACT</name>
<dbReference type="PROSITE" id="PS51066">
    <property type="entry name" value="ZF_FPG_2"/>
    <property type="match status" value="1"/>
</dbReference>
<sequence length="296" mass="33481">MPELPEVTTTVNGLNKTVVGRIISDVWADWARLIRDCSMDKFRLRVVGAKITNARRRAKNILIDLDNGDTILVHMKMTGHLLFGRWRSCDGKWIATTEGSLRNDPYNGHIRMMITFEDGAQLALSDLRRFAKVGIFRTDAEHNHAELSKLGPEPLEPAFTLLAFKECIVKKTSRSIKQVLLDQTRISGIGNIYADEMLFRSGIHPKSNPFAIPNKKLSLLYKTMRNILREGIEFGGDSMSDYRNILGERGSFQEKHLAYRRTGLKCLERGCGGKITRSVIGGRGSHFCLTHQMLYT</sequence>
<dbReference type="Gene3D" id="1.10.8.50">
    <property type="match status" value="1"/>
</dbReference>
<dbReference type="SUPFAM" id="SSF57716">
    <property type="entry name" value="Glucocorticoid receptor-like (DNA-binding domain)"/>
    <property type="match status" value="1"/>
</dbReference>
<dbReference type="EMBL" id="PCYL01000013">
    <property type="protein sequence ID" value="PIR47024.1"/>
    <property type="molecule type" value="Genomic_DNA"/>
</dbReference>
<dbReference type="PANTHER" id="PTHR22993">
    <property type="entry name" value="FORMAMIDOPYRIMIDINE-DNA GLYCOSYLASE"/>
    <property type="match status" value="1"/>
</dbReference>
<keyword evidence="13" id="KW-0511">Multifunctional enzyme</keyword>
<keyword evidence="9" id="KW-0862">Zinc</keyword>
<evidence type="ECO:0000256" key="12">
    <source>
        <dbReference type="ARBA" id="ARBA00023239"/>
    </source>
</evidence>
<evidence type="ECO:0000256" key="1">
    <source>
        <dbReference type="ARBA" id="ARBA00001668"/>
    </source>
</evidence>
<keyword evidence="10" id="KW-0238">DNA-binding</keyword>
<keyword evidence="11" id="KW-0234">DNA repair</keyword>
<dbReference type="FunFam" id="1.10.8.50:FF:000003">
    <property type="entry name" value="Formamidopyrimidine-DNA glycosylase"/>
    <property type="match status" value="1"/>
</dbReference>
<evidence type="ECO:0000256" key="3">
    <source>
        <dbReference type="ARBA" id="ARBA00009409"/>
    </source>
</evidence>
<dbReference type="GO" id="GO:0140078">
    <property type="term" value="F:class I DNA-(apurinic or apyrimidinic site) endonuclease activity"/>
    <property type="evidence" value="ECO:0007669"/>
    <property type="project" value="UniProtKB-EC"/>
</dbReference>
<keyword evidence="5" id="KW-0479">Metal-binding</keyword>
<evidence type="ECO:0000256" key="10">
    <source>
        <dbReference type="ARBA" id="ARBA00023125"/>
    </source>
</evidence>
<keyword evidence="14" id="KW-0326">Glycosidase</keyword>
<evidence type="ECO:0000259" key="18">
    <source>
        <dbReference type="PROSITE" id="PS51068"/>
    </source>
</evidence>
<dbReference type="NCBIfam" id="TIGR00577">
    <property type="entry name" value="fpg"/>
    <property type="match status" value="1"/>
</dbReference>
<dbReference type="InterPro" id="IPR010979">
    <property type="entry name" value="Ribosomal_uS13-like_H2TH"/>
</dbReference>
<evidence type="ECO:0000256" key="6">
    <source>
        <dbReference type="ARBA" id="ARBA00022763"/>
    </source>
</evidence>
<evidence type="ECO:0000313" key="20">
    <source>
        <dbReference type="Proteomes" id="UP000230833"/>
    </source>
</evidence>
<dbReference type="Pfam" id="PF01149">
    <property type="entry name" value="Fapy_DNA_glyco"/>
    <property type="match status" value="1"/>
</dbReference>
<dbReference type="SUPFAM" id="SSF46946">
    <property type="entry name" value="S13-like H2TH domain"/>
    <property type="match status" value="1"/>
</dbReference>
<dbReference type="GO" id="GO:0034039">
    <property type="term" value="F:8-oxo-7,8-dihydroguanine DNA N-glycosylase activity"/>
    <property type="evidence" value="ECO:0007669"/>
    <property type="project" value="TreeGrafter"/>
</dbReference>
<dbReference type="GO" id="GO:0006284">
    <property type="term" value="P:base-excision repair"/>
    <property type="evidence" value="ECO:0007669"/>
    <property type="project" value="InterPro"/>
</dbReference>
<accession>A0A2H0RLZ9</accession>
<evidence type="ECO:0000256" key="4">
    <source>
        <dbReference type="ARBA" id="ARBA00011245"/>
    </source>
</evidence>
<dbReference type="InterPro" id="IPR000214">
    <property type="entry name" value="Znf_DNA_glyclase/AP_lyase"/>
</dbReference>
<evidence type="ECO:0000256" key="13">
    <source>
        <dbReference type="ARBA" id="ARBA00023268"/>
    </source>
</evidence>
<dbReference type="NCBIfam" id="NF002211">
    <property type="entry name" value="PRK01103.1"/>
    <property type="match status" value="1"/>
</dbReference>
<evidence type="ECO:0000259" key="17">
    <source>
        <dbReference type="PROSITE" id="PS51066"/>
    </source>
</evidence>
<evidence type="ECO:0000256" key="16">
    <source>
        <dbReference type="PROSITE-ProRule" id="PRU00391"/>
    </source>
</evidence>
<keyword evidence="6" id="KW-0227">DNA damage</keyword>
<dbReference type="CDD" id="cd08966">
    <property type="entry name" value="EcFpg-like_N"/>
    <property type="match status" value="1"/>
</dbReference>
<evidence type="ECO:0000256" key="7">
    <source>
        <dbReference type="ARBA" id="ARBA00022771"/>
    </source>
</evidence>
<evidence type="ECO:0000313" key="19">
    <source>
        <dbReference type="EMBL" id="PIR47024.1"/>
    </source>
</evidence>
<dbReference type="SMART" id="SM00898">
    <property type="entry name" value="Fapy_DNA_glyco"/>
    <property type="match status" value="1"/>
</dbReference>
<dbReference type="PANTHER" id="PTHR22993:SF9">
    <property type="entry name" value="FORMAMIDOPYRIMIDINE-DNA GLYCOSYLASE"/>
    <property type="match status" value="1"/>
</dbReference>
<evidence type="ECO:0000256" key="8">
    <source>
        <dbReference type="ARBA" id="ARBA00022801"/>
    </source>
</evidence>
<comment type="subunit">
    <text evidence="4">Monomer.</text>
</comment>
<evidence type="ECO:0000256" key="15">
    <source>
        <dbReference type="ARBA" id="ARBA00044632"/>
    </source>
</evidence>
<feature type="domain" description="Formamidopyrimidine-DNA glycosylase catalytic" evidence="18">
    <location>
        <begin position="2"/>
        <end position="131"/>
    </location>
</feature>
<dbReference type="SUPFAM" id="SSF81624">
    <property type="entry name" value="N-terminal domain of MutM-like DNA repair proteins"/>
    <property type="match status" value="1"/>
</dbReference>
<evidence type="ECO:0000256" key="2">
    <source>
        <dbReference type="ARBA" id="ARBA00001947"/>
    </source>
</evidence>
<evidence type="ECO:0000256" key="14">
    <source>
        <dbReference type="ARBA" id="ARBA00023295"/>
    </source>
</evidence>
<dbReference type="InterPro" id="IPR012319">
    <property type="entry name" value="FPG_cat"/>
</dbReference>
<evidence type="ECO:0008006" key="21">
    <source>
        <dbReference type="Google" id="ProtNLM"/>
    </source>
</evidence>
<evidence type="ECO:0000256" key="5">
    <source>
        <dbReference type="ARBA" id="ARBA00022723"/>
    </source>
</evidence>
<dbReference type="Proteomes" id="UP000230833">
    <property type="component" value="Unassembled WGS sequence"/>
</dbReference>
<protein>
    <recommendedName>
        <fullName evidence="21">DNA-formamidopyrimidine glycosylase</fullName>
    </recommendedName>
</protein>
<dbReference type="InterPro" id="IPR020629">
    <property type="entry name" value="FPG_Glyclase"/>
</dbReference>
<dbReference type="Gene3D" id="3.20.190.10">
    <property type="entry name" value="MutM-like, N-terminal"/>
    <property type="match status" value="1"/>
</dbReference>
<keyword evidence="8" id="KW-0378">Hydrolase</keyword>
<evidence type="ECO:0000256" key="9">
    <source>
        <dbReference type="ARBA" id="ARBA00022833"/>
    </source>
</evidence>
<comment type="caution">
    <text evidence="19">The sequence shown here is derived from an EMBL/GenBank/DDBJ whole genome shotgun (WGS) entry which is preliminary data.</text>
</comment>
<comment type="cofactor">
    <cofactor evidence="2">
        <name>Zn(2+)</name>
        <dbReference type="ChEBI" id="CHEBI:29105"/>
    </cofactor>
</comment>
<comment type="catalytic activity">
    <reaction evidence="15">
        <text>2'-deoxyribonucleotide-(2'-deoxyribose 5'-phosphate)-2'-deoxyribonucleotide-DNA = a 3'-end 2'-deoxyribonucleotide-(2,3-dehydro-2,3-deoxyribose 5'-phosphate)-DNA + a 5'-end 5'-phospho-2'-deoxyribonucleoside-DNA + H(+)</text>
        <dbReference type="Rhea" id="RHEA:66592"/>
        <dbReference type="Rhea" id="RHEA-COMP:13180"/>
        <dbReference type="Rhea" id="RHEA-COMP:16897"/>
        <dbReference type="Rhea" id="RHEA-COMP:17067"/>
        <dbReference type="ChEBI" id="CHEBI:15378"/>
        <dbReference type="ChEBI" id="CHEBI:136412"/>
        <dbReference type="ChEBI" id="CHEBI:157695"/>
        <dbReference type="ChEBI" id="CHEBI:167181"/>
        <dbReference type="EC" id="4.2.99.18"/>
    </reaction>
</comment>
<keyword evidence="7 16" id="KW-0863">Zinc-finger</keyword>
<reference evidence="19 20" key="1">
    <citation type="submission" date="2017-09" db="EMBL/GenBank/DDBJ databases">
        <title>Depth-based differentiation of microbial function through sediment-hosted aquifers and enrichment of novel symbionts in the deep terrestrial subsurface.</title>
        <authorList>
            <person name="Probst A.J."/>
            <person name="Ladd B."/>
            <person name="Jarett J.K."/>
            <person name="Geller-Mcgrath D.E."/>
            <person name="Sieber C.M."/>
            <person name="Emerson J.B."/>
            <person name="Anantharaman K."/>
            <person name="Thomas B.C."/>
            <person name="Malmstrom R."/>
            <person name="Stieglmeier M."/>
            <person name="Klingl A."/>
            <person name="Woyke T."/>
            <person name="Ryan C.M."/>
            <person name="Banfield J.F."/>
        </authorList>
    </citation>
    <scope>NUCLEOTIDE SEQUENCE [LARGE SCALE GENOMIC DNA]</scope>
    <source>
        <strain evidence="19">CG10_big_fil_rev_8_21_14_0_10_45_14</strain>
    </source>
</reference>
<dbReference type="GO" id="GO:0003684">
    <property type="term" value="F:damaged DNA binding"/>
    <property type="evidence" value="ECO:0007669"/>
    <property type="project" value="InterPro"/>
</dbReference>
<evidence type="ECO:0000256" key="11">
    <source>
        <dbReference type="ARBA" id="ARBA00023204"/>
    </source>
</evidence>
<feature type="domain" description="FPG-type" evidence="17">
    <location>
        <begin position="257"/>
        <end position="293"/>
    </location>
</feature>
<dbReference type="SMART" id="SM01232">
    <property type="entry name" value="H2TH"/>
    <property type="match status" value="1"/>
</dbReference>
<comment type="similarity">
    <text evidence="3">Belongs to the FPG family.</text>
</comment>
<comment type="catalytic activity">
    <reaction evidence="1">
        <text>Hydrolysis of DNA containing ring-opened 7-methylguanine residues, releasing 2,6-diamino-4-hydroxy-5-(N-methyl)formamidopyrimidine.</text>
        <dbReference type="EC" id="3.2.2.23"/>
    </reaction>
</comment>